<feature type="region of interest" description="Disordered" evidence="1">
    <location>
        <begin position="191"/>
        <end position="222"/>
    </location>
</feature>
<keyword evidence="2" id="KW-1185">Reference proteome</keyword>
<organism evidence="2 3">
    <name type="scientific">Drosophila suzukii</name>
    <name type="common">Spotted-wing drosophila fruit fly</name>
    <dbReference type="NCBI Taxonomy" id="28584"/>
    <lineage>
        <taxon>Eukaryota</taxon>
        <taxon>Metazoa</taxon>
        <taxon>Ecdysozoa</taxon>
        <taxon>Arthropoda</taxon>
        <taxon>Hexapoda</taxon>
        <taxon>Insecta</taxon>
        <taxon>Pterygota</taxon>
        <taxon>Neoptera</taxon>
        <taxon>Endopterygota</taxon>
        <taxon>Diptera</taxon>
        <taxon>Brachycera</taxon>
        <taxon>Muscomorpha</taxon>
        <taxon>Ephydroidea</taxon>
        <taxon>Drosophilidae</taxon>
        <taxon>Drosophila</taxon>
        <taxon>Sophophora</taxon>
    </lineage>
</organism>
<feature type="compositionally biased region" description="Basic residues" evidence="1">
    <location>
        <begin position="96"/>
        <end position="107"/>
    </location>
</feature>
<gene>
    <name evidence="3" type="primary">LOC139353444</name>
</gene>
<feature type="compositionally biased region" description="Basic residues" evidence="1">
    <location>
        <begin position="123"/>
        <end position="138"/>
    </location>
</feature>
<proteinExistence type="predicted"/>
<protein>
    <submittedName>
        <fullName evidence="3">Fibrous sheath CABYR-binding protein-like</fullName>
    </submittedName>
</protein>
<dbReference type="Proteomes" id="UP001652628">
    <property type="component" value="Chromosome X"/>
</dbReference>
<accession>A0ABM4TUV6</accession>
<evidence type="ECO:0000313" key="3">
    <source>
        <dbReference type="RefSeq" id="XP_070853757.1"/>
    </source>
</evidence>
<dbReference type="GeneID" id="139353444"/>
<feature type="region of interest" description="Disordered" evidence="1">
    <location>
        <begin position="36"/>
        <end position="163"/>
    </location>
</feature>
<evidence type="ECO:0000256" key="1">
    <source>
        <dbReference type="SAM" id="MobiDB-lite"/>
    </source>
</evidence>
<evidence type="ECO:0000313" key="2">
    <source>
        <dbReference type="Proteomes" id="UP001652628"/>
    </source>
</evidence>
<sequence>MASRPEKEFEDSSEEEKKAFLKLLFSKMMKRITGADLEEDASSSEEASLEEASLEEAPLEEAPLEEALLEEAPLEEAPMEEAPLEEAPLEEAPSTSHRRKKKKRLRKYSSEDAEEEEEGSSTSRKRKRKRKKKRRKKSKSSDRARMPIEYPEIDEPLGADTTSELLSPCAPVLEPSAEEYSVEDVDLNGVLEPLEAEGPGSSMASQEKSESPPSEAMVCVMS</sequence>
<feature type="compositionally biased region" description="Acidic residues" evidence="1">
    <location>
        <begin position="36"/>
        <end position="89"/>
    </location>
</feature>
<reference evidence="3" key="1">
    <citation type="submission" date="2025-08" db="UniProtKB">
        <authorList>
            <consortium name="RefSeq"/>
        </authorList>
    </citation>
    <scope>IDENTIFICATION</scope>
</reference>
<name>A0ABM4TUV6_DROSZ</name>
<dbReference type="RefSeq" id="XP_070853757.1">
    <property type="nucleotide sequence ID" value="XM_070997656.1"/>
</dbReference>